<name>A0ABT9U820_PAEHA</name>
<evidence type="ECO:0000259" key="8">
    <source>
        <dbReference type="PROSITE" id="PS50983"/>
    </source>
</evidence>
<dbReference type="EMBL" id="JAUSSU010000009">
    <property type="protein sequence ID" value="MDQ0114850.1"/>
    <property type="molecule type" value="Genomic_DNA"/>
</dbReference>
<dbReference type="RefSeq" id="WP_307206242.1">
    <property type="nucleotide sequence ID" value="NZ_JAUSST010000008.1"/>
</dbReference>
<feature type="signal peptide" evidence="7">
    <location>
        <begin position="1"/>
        <end position="23"/>
    </location>
</feature>
<evidence type="ECO:0000256" key="4">
    <source>
        <dbReference type="ARBA" id="ARBA00022729"/>
    </source>
</evidence>
<comment type="similarity">
    <text evidence="2">Belongs to the bacterial solute-binding protein 8 family.</text>
</comment>
<dbReference type="Gene3D" id="3.40.50.1980">
    <property type="entry name" value="Nitrogenase molybdenum iron protein domain"/>
    <property type="match status" value="2"/>
</dbReference>
<evidence type="ECO:0000256" key="3">
    <source>
        <dbReference type="ARBA" id="ARBA00022448"/>
    </source>
</evidence>
<keyword evidence="5" id="KW-0175">Coiled coil</keyword>
<accession>A0ABT9U820</accession>
<keyword evidence="3" id="KW-0813">Transport</keyword>
<evidence type="ECO:0000256" key="5">
    <source>
        <dbReference type="SAM" id="Coils"/>
    </source>
</evidence>
<organism evidence="9 10">
    <name type="scientific">Paenibacillus harenae</name>
    <dbReference type="NCBI Taxonomy" id="306543"/>
    <lineage>
        <taxon>Bacteria</taxon>
        <taxon>Bacillati</taxon>
        <taxon>Bacillota</taxon>
        <taxon>Bacilli</taxon>
        <taxon>Bacillales</taxon>
        <taxon>Paenibacillaceae</taxon>
        <taxon>Paenibacillus</taxon>
    </lineage>
</organism>
<dbReference type="PANTHER" id="PTHR30532">
    <property type="entry name" value="IRON III DICITRATE-BINDING PERIPLASMIC PROTEIN"/>
    <property type="match status" value="1"/>
</dbReference>
<evidence type="ECO:0000313" key="10">
    <source>
        <dbReference type="Proteomes" id="UP001229346"/>
    </source>
</evidence>
<dbReference type="PANTHER" id="PTHR30532:SF1">
    <property type="entry name" value="IRON(3+)-HYDROXAMATE-BINDING PROTEIN FHUD"/>
    <property type="match status" value="1"/>
</dbReference>
<feature type="domain" description="Fe/B12 periplasmic-binding" evidence="8">
    <location>
        <begin position="81"/>
        <end position="345"/>
    </location>
</feature>
<keyword evidence="10" id="KW-1185">Reference proteome</keyword>
<dbReference type="InterPro" id="IPR002491">
    <property type="entry name" value="ABC_transptr_periplasmic_BD"/>
</dbReference>
<feature type="chain" id="PRO_5045449338" evidence="7">
    <location>
        <begin position="24"/>
        <end position="345"/>
    </location>
</feature>
<dbReference type="Proteomes" id="UP001229346">
    <property type="component" value="Unassembled WGS sequence"/>
</dbReference>
<dbReference type="PROSITE" id="PS50983">
    <property type="entry name" value="FE_B12_PBP"/>
    <property type="match status" value="1"/>
</dbReference>
<evidence type="ECO:0000256" key="7">
    <source>
        <dbReference type="SAM" id="SignalP"/>
    </source>
</evidence>
<evidence type="ECO:0000256" key="1">
    <source>
        <dbReference type="ARBA" id="ARBA00004196"/>
    </source>
</evidence>
<evidence type="ECO:0000256" key="6">
    <source>
        <dbReference type="SAM" id="MobiDB-lite"/>
    </source>
</evidence>
<proteinExistence type="inferred from homology"/>
<keyword evidence="4 7" id="KW-0732">Signal</keyword>
<dbReference type="SUPFAM" id="SSF53807">
    <property type="entry name" value="Helical backbone' metal receptor"/>
    <property type="match status" value="1"/>
</dbReference>
<sequence>MTKRNLPLLTACLILLIAMVVGACSNAADSNNEGGNATNAPSEATNSPSNEGTGNADKAAFPRTVDSAGGEKVTIDAQPKRVALVHWGLTQELMNFDLDSIAITLPFTEKQSFLGTEVYKPYVAQYDDVVVVGENTQVNLEALLQYDPDVILAGSATNKDIADQLKQIAPTVFIDEEQTNVWTDWQGVMTQFGAIFGLEDNVKTKIDEASAQVEQAKQQLSGVEGKVAYLQVRDKSIWLQGTAYSGDYYEPLGLTPPKEAEGEGVELTLEGLSAINPDHIFLGYFNYNDKSLAALSDEWEQSEVWKKLKAVQSNQVYAIDGELAFGYGPISRINGTDAIVAALKK</sequence>
<gene>
    <name evidence="9" type="ORF">J2T15_004307</name>
</gene>
<evidence type="ECO:0000256" key="2">
    <source>
        <dbReference type="ARBA" id="ARBA00008814"/>
    </source>
</evidence>
<dbReference type="PROSITE" id="PS51257">
    <property type="entry name" value="PROKAR_LIPOPROTEIN"/>
    <property type="match status" value="1"/>
</dbReference>
<reference evidence="9 10" key="1">
    <citation type="submission" date="2023-07" db="EMBL/GenBank/DDBJ databases">
        <title>Sorghum-associated microbial communities from plants grown in Nebraska, USA.</title>
        <authorList>
            <person name="Schachtman D."/>
        </authorList>
    </citation>
    <scope>NUCLEOTIDE SEQUENCE [LARGE SCALE GENOMIC DNA]</scope>
    <source>
        <strain evidence="9 10">CC482</strain>
    </source>
</reference>
<comment type="subcellular location">
    <subcellularLocation>
        <location evidence="1">Cell envelope</location>
    </subcellularLocation>
</comment>
<dbReference type="Pfam" id="PF01497">
    <property type="entry name" value="Peripla_BP_2"/>
    <property type="match status" value="1"/>
</dbReference>
<feature type="coiled-coil region" evidence="5">
    <location>
        <begin position="199"/>
        <end position="226"/>
    </location>
</feature>
<evidence type="ECO:0000313" key="9">
    <source>
        <dbReference type="EMBL" id="MDQ0114850.1"/>
    </source>
</evidence>
<dbReference type="InterPro" id="IPR051313">
    <property type="entry name" value="Bact_iron-sidero_bind"/>
</dbReference>
<feature type="region of interest" description="Disordered" evidence="6">
    <location>
        <begin position="31"/>
        <end position="62"/>
    </location>
</feature>
<comment type="caution">
    <text evidence="9">The sequence shown here is derived from an EMBL/GenBank/DDBJ whole genome shotgun (WGS) entry which is preliminary data.</text>
</comment>
<protein>
    <submittedName>
        <fullName evidence="9">Iron complex transport system substrate-binding protein</fullName>
    </submittedName>
</protein>
<feature type="compositionally biased region" description="Polar residues" evidence="6">
    <location>
        <begin position="31"/>
        <end position="53"/>
    </location>
</feature>